<dbReference type="AlphaFoldDB" id="A0A2M7EK11"/>
<evidence type="ECO:0000313" key="1">
    <source>
        <dbReference type="EMBL" id="PIV70918.1"/>
    </source>
</evidence>
<evidence type="ECO:0000313" key="2">
    <source>
        <dbReference type="Proteomes" id="UP000228762"/>
    </source>
</evidence>
<protein>
    <recommendedName>
        <fullName evidence="3">Glycosyl transferase</fullName>
    </recommendedName>
</protein>
<reference evidence="2" key="1">
    <citation type="submission" date="2017-09" db="EMBL/GenBank/DDBJ databases">
        <title>Depth-based differentiation of microbial function through sediment-hosted aquifers and enrichment of novel symbionts in the deep terrestrial subsurface.</title>
        <authorList>
            <person name="Probst A.J."/>
            <person name="Ladd B."/>
            <person name="Jarett J.K."/>
            <person name="Geller-Mcgrath D.E."/>
            <person name="Sieber C.M.K."/>
            <person name="Emerson J.B."/>
            <person name="Anantharaman K."/>
            <person name="Thomas B.C."/>
            <person name="Malmstrom R."/>
            <person name="Stieglmeier M."/>
            <person name="Klingl A."/>
            <person name="Woyke T."/>
            <person name="Ryan C.M."/>
            <person name="Banfield J.F."/>
        </authorList>
    </citation>
    <scope>NUCLEOTIDE SEQUENCE [LARGE SCALE GENOMIC DNA]</scope>
</reference>
<comment type="caution">
    <text evidence="1">The sequence shown here is derived from an EMBL/GenBank/DDBJ whole genome shotgun (WGS) entry which is preliminary data.</text>
</comment>
<dbReference type="Gene3D" id="3.90.550.10">
    <property type="entry name" value="Spore Coat Polysaccharide Biosynthesis Protein SpsA, Chain A"/>
    <property type="match status" value="1"/>
</dbReference>
<dbReference type="EMBL" id="PFEV01000121">
    <property type="protein sequence ID" value="PIV70918.1"/>
    <property type="molecule type" value="Genomic_DNA"/>
</dbReference>
<name>A0A2M7EK11_9BACT</name>
<accession>A0A2M7EK11</accession>
<dbReference type="Pfam" id="PF01501">
    <property type="entry name" value="Glyco_transf_8"/>
    <property type="match status" value="1"/>
</dbReference>
<dbReference type="InterPro" id="IPR002495">
    <property type="entry name" value="Glyco_trans_8"/>
</dbReference>
<sequence>MLKNIIITAANGKTGNFVIAHWLTSLKQNINLDTVDILVIDYGLTPAQKKKLKQEGVIIMDGLRKYHIVNKRFFDAAAYLKKHVYNQVLFIDSGDVIFQGEIAHVFNMYPQSFRVVPLGKRILFYKWFVFNHFERDIKREIWKVINNKPVINAGVIFAPAKKFIELCDDMERLIRNKKEFGPDQIIVNYHLYKDTVKFIDSKYNFMMSTAYAGFRIRTGVFYKLNGEKVVIVHNAGQM</sequence>
<feature type="non-terminal residue" evidence="1">
    <location>
        <position position="238"/>
    </location>
</feature>
<dbReference type="InterPro" id="IPR029044">
    <property type="entry name" value="Nucleotide-diphossugar_trans"/>
</dbReference>
<gene>
    <name evidence="1" type="ORF">COW57_02570</name>
</gene>
<proteinExistence type="predicted"/>
<dbReference type="GO" id="GO:0016757">
    <property type="term" value="F:glycosyltransferase activity"/>
    <property type="evidence" value="ECO:0007669"/>
    <property type="project" value="InterPro"/>
</dbReference>
<organism evidence="1 2">
    <name type="scientific">Candidatus Roizmanbacteria bacterium CG17_big_fil_post_rev_8_21_14_2_50_39_7</name>
    <dbReference type="NCBI Taxonomy" id="1974858"/>
    <lineage>
        <taxon>Bacteria</taxon>
        <taxon>Candidatus Roizmaniibacteriota</taxon>
    </lineage>
</organism>
<evidence type="ECO:0008006" key="3">
    <source>
        <dbReference type="Google" id="ProtNLM"/>
    </source>
</evidence>
<dbReference type="Proteomes" id="UP000228762">
    <property type="component" value="Unassembled WGS sequence"/>
</dbReference>
<dbReference type="SUPFAM" id="SSF53448">
    <property type="entry name" value="Nucleotide-diphospho-sugar transferases"/>
    <property type="match status" value="1"/>
</dbReference>